<evidence type="ECO:0008006" key="15">
    <source>
        <dbReference type="Google" id="ProtNLM"/>
    </source>
</evidence>
<evidence type="ECO:0000313" key="8">
    <source>
        <dbReference type="EMBL" id="AOO08827.1"/>
    </source>
</evidence>
<dbReference type="EMBL" id="KX349280">
    <property type="protein sequence ID" value="AOO09256.1"/>
    <property type="molecule type" value="Genomic_DNA"/>
</dbReference>
<reference evidence="12 13" key="1">
    <citation type="journal article" date="2016" name="Environ. Microbiol.">
        <title>Genomic diversification of marine cyanophages into stable ecotypes.</title>
        <authorList>
            <person name="Marston M.F."/>
            <person name="Martiny J.B."/>
        </authorList>
    </citation>
    <scope>NUCLEOTIDE SEQUENCE [LARGE SCALE GENOMIC DNA]</scope>
    <source>
        <strain evidence="1">LIS_01_1010</strain>
        <strain evidence="2">LIS_06_1010</strain>
        <strain evidence="3">LIS_12_1010</strain>
        <strain evidence="4">W1_01_0910</strain>
        <strain evidence="5">W1_03_0709</strain>
        <strain evidence="6">W1_08_0709</strain>
        <strain evidence="7">W1_12_0909</strain>
        <strain evidence="8">W1_13_0709</strain>
        <strain evidence="9">W2_02_0709</strain>
        <strain evidence="10">W2_32_0910</strain>
        <strain evidence="11">W2_39_0910</strain>
    </source>
</reference>
<dbReference type="EMBL" id="KX349283">
    <property type="protein sequence ID" value="AOO09899.1"/>
    <property type="molecule type" value="Genomic_DNA"/>
</dbReference>
<evidence type="ECO:0000313" key="2">
    <source>
        <dbReference type="EMBL" id="AON98766.1"/>
    </source>
</evidence>
<dbReference type="Proteomes" id="UP000220738">
    <property type="component" value="Segment"/>
</dbReference>
<evidence type="ECO:0000313" key="13">
    <source>
        <dbReference type="Proteomes" id="UP000219810"/>
    </source>
</evidence>
<organism evidence="1 14">
    <name type="scientific">Synechococcus phage S-RIM2</name>
    <dbReference type="NCBI Taxonomy" id="687800"/>
    <lineage>
        <taxon>Viruses</taxon>
        <taxon>Duplodnaviria</taxon>
        <taxon>Heunggongvirae</taxon>
        <taxon>Uroviricota</taxon>
        <taxon>Caudoviricetes</taxon>
        <taxon>Pantevenvirales</taxon>
        <taxon>Kyanoviridae</taxon>
        <taxon>Nerrivikvirus</taxon>
        <taxon>Nerrivikvirus srim2</taxon>
    </lineage>
</organism>
<dbReference type="EMBL" id="KX349274">
    <property type="protein sequence ID" value="AOO07968.1"/>
    <property type="molecule type" value="Genomic_DNA"/>
</dbReference>
<evidence type="ECO:0000313" key="11">
    <source>
        <dbReference type="EMBL" id="AOO10114.1"/>
    </source>
</evidence>
<dbReference type="Proteomes" id="UP000220437">
    <property type="component" value="Segment"/>
</dbReference>
<dbReference type="EMBL" id="KX349231">
    <property type="protein sequence ID" value="AON98766.1"/>
    <property type="molecule type" value="Genomic_DNA"/>
</dbReference>
<evidence type="ECO:0000313" key="14">
    <source>
        <dbReference type="Proteomes" id="UP000219867"/>
    </source>
</evidence>
<evidence type="ECO:0000313" key="4">
    <source>
        <dbReference type="EMBL" id="AOO07752.1"/>
    </source>
</evidence>
<dbReference type="EMBL" id="KX349278">
    <property type="protein sequence ID" value="AOO08827.1"/>
    <property type="molecule type" value="Genomic_DNA"/>
</dbReference>
<proteinExistence type="predicted"/>
<dbReference type="Proteomes" id="UP000220231">
    <property type="component" value="Segment"/>
</dbReference>
<dbReference type="Proteomes" id="UP000219867">
    <property type="component" value="Segment"/>
</dbReference>
<evidence type="ECO:0000313" key="12">
    <source>
        <dbReference type="Proteomes" id="UP000219792"/>
    </source>
</evidence>
<dbReference type="Proteomes" id="UP000220657">
    <property type="component" value="Segment"/>
</dbReference>
<dbReference type="EMBL" id="KX349234">
    <property type="protein sequence ID" value="AON99409.1"/>
    <property type="molecule type" value="Genomic_DNA"/>
</dbReference>
<dbReference type="Proteomes" id="UP000219792">
    <property type="component" value="Segment"/>
</dbReference>
<evidence type="ECO:0000313" key="3">
    <source>
        <dbReference type="EMBL" id="AON99409.1"/>
    </source>
</evidence>
<name>A0A1D7RAB4_9CAUD</name>
<dbReference type="EMBL" id="KX349275">
    <property type="protein sequence ID" value="AOO08183.1"/>
    <property type="molecule type" value="Genomic_DNA"/>
</dbReference>
<sequence>MSVFGKIDAKAFLTNVAVVQNDATVTTTGDFNDDTTADYIVAGDILELATVPYIVKSVASNGLTLELHKGYVAASGTVLAANAIRRTAPKAVAEYVVKGGDSASYELLFVDDTEAAVSSNKTRGITGPGWWKYRTHVDAGGNTRHKAEHIAVVSNTALLAGDDADDTLVADVLEVITISAHPANVGDGATTLELPSVAATTFAVTATADQSGTLAYVWQRKLPDSTRWVNVGATTDGSVYTNFTTATLSVNTTNAAGKWGASGSEDASVAAYDGIQFRVKITTSKGAEEVISNAATLRLVNAA</sequence>
<dbReference type="Proteomes" id="UP000220556">
    <property type="component" value="Segment"/>
</dbReference>
<evidence type="ECO:0000313" key="6">
    <source>
        <dbReference type="EMBL" id="AOO08183.1"/>
    </source>
</evidence>
<dbReference type="Proteomes" id="UP000220290">
    <property type="component" value="Segment"/>
</dbReference>
<accession>A0A1D7RAB4</accession>
<evidence type="ECO:0000313" key="1">
    <source>
        <dbReference type="EMBL" id="AON98335.1"/>
    </source>
</evidence>
<evidence type="ECO:0000313" key="9">
    <source>
        <dbReference type="EMBL" id="AOO09256.1"/>
    </source>
</evidence>
<evidence type="ECO:0000313" key="10">
    <source>
        <dbReference type="EMBL" id="AOO09899.1"/>
    </source>
</evidence>
<evidence type="ECO:0000313" key="7">
    <source>
        <dbReference type="EMBL" id="AOO08612.1"/>
    </source>
</evidence>
<dbReference type="EMBL" id="KX349229">
    <property type="protein sequence ID" value="AON98335.1"/>
    <property type="molecule type" value="Genomic_DNA"/>
</dbReference>
<dbReference type="Proteomes" id="UP000220274">
    <property type="component" value="Genome"/>
</dbReference>
<dbReference type="EMBL" id="KX349277">
    <property type="protein sequence ID" value="AOO08612.1"/>
    <property type="molecule type" value="Genomic_DNA"/>
</dbReference>
<evidence type="ECO:0000313" key="5">
    <source>
        <dbReference type="EMBL" id="AOO07968.1"/>
    </source>
</evidence>
<dbReference type="Proteomes" id="UP000220745">
    <property type="component" value="Segment"/>
</dbReference>
<gene>
    <name evidence="1" type="ORF">LIS011010_180</name>
    <name evidence="2" type="ORF">LIS061010_181</name>
    <name evidence="3" type="ORF">LIS121010_180</name>
    <name evidence="4" type="ORF">W1010910_180</name>
    <name evidence="5" type="ORF">W1030709_181</name>
    <name evidence="6" type="ORF">W1080709_180</name>
    <name evidence="7" type="ORF">W1120909_180</name>
    <name evidence="8" type="ORF">W1130709_180</name>
    <name evidence="9" type="ORF">W2020709_180</name>
    <name evidence="10" type="ORF">W2320910_180</name>
    <name evidence="11" type="ORF">W2390910_180</name>
</gene>
<protein>
    <recommendedName>
        <fullName evidence="15">Virion structural protein</fullName>
    </recommendedName>
</protein>
<dbReference type="EMBL" id="KX349273">
    <property type="protein sequence ID" value="AOO07752.1"/>
    <property type="molecule type" value="Genomic_DNA"/>
</dbReference>
<dbReference type="Proteomes" id="UP000219810">
    <property type="component" value="Segment"/>
</dbReference>
<dbReference type="EMBL" id="KX349284">
    <property type="protein sequence ID" value="AOO10114.1"/>
    <property type="molecule type" value="Genomic_DNA"/>
</dbReference>